<evidence type="ECO:0000256" key="2">
    <source>
        <dbReference type="PIRSR" id="PIRSR605754-1"/>
    </source>
</evidence>
<name>A0A494YCR2_9BACL</name>
<dbReference type="EMBL" id="RBZM01000001">
    <property type="protein sequence ID" value="RKP58071.1"/>
    <property type="molecule type" value="Genomic_DNA"/>
</dbReference>
<organism evidence="3 4">
    <name type="scientific">Cohnella endophytica</name>
    <dbReference type="NCBI Taxonomy" id="2419778"/>
    <lineage>
        <taxon>Bacteria</taxon>
        <taxon>Bacillati</taxon>
        <taxon>Bacillota</taxon>
        <taxon>Bacilli</taxon>
        <taxon>Bacillales</taxon>
        <taxon>Paenibacillaceae</taxon>
        <taxon>Cohnella</taxon>
    </lineage>
</organism>
<dbReference type="RefSeq" id="WP_120973828.1">
    <property type="nucleotide sequence ID" value="NZ_RBZM01000001.1"/>
</dbReference>
<evidence type="ECO:0000256" key="1">
    <source>
        <dbReference type="ARBA" id="ARBA00022801"/>
    </source>
</evidence>
<dbReference type="AlphaFoldDB" id="A0A494YCR2"/>
<evidence type="ECO:0000313" key="3">
    <source>
        <dbReference type="EMBL" id="RKP58071.1"/>
    </source>
</evidence>
<dbReference type="OrthoDB" id="9806013at2"/>
<accession>A0A494YCR2</accession>
<gene>
    <name evidence="3" type="primary">srtB</name>
    <name evidence="3" type="ORF">D7Z26_00770</name>
</gene>
<dbReference type="Gene3D" id="2.40.260.10">
    <property type="entry name" value="Sortase"/>
    <property type="match status" value="1"/>
</dbReference>
<comment type="caution">
    <text evidence="3">The sequence shown here is derived from an EMBL/GenBank/DDBJ whole genome shotgun (WGS) entry which is preliminary data.</text>
</comment>
<reference evidence="3 4" key="1">
    <citation type="submission" date="2018-10" db="EMBL/GenBank/DDBJ databases">
        <title>Cohnella sp. M2MS4P-1, whole genome shotgun sequence.</title>
        <authorList>
            <person name="Tuo L."/>
        </authorList>
    </citation>
    <scope>NUCLEOTIDE SEQUENCE [LARGE SCALE GENOMIC DNA]</scope>
    <source>
        <strain evidence="3 4">M2MS4P-1</strain>
    </source>
</reference>
<dbReference type="InterPro" id="IPR023365">
    <property type="entry name" value="Sortase_dom-sf"/>
</dbReference>
<feature type="active site" description="Acyl-thioester intermediate" evidence="2">
    <location>
        <position position="260"/>
    </location>
</feature>
<protein>
    <submittedName>
        <fullName evidence="3">SrtB family sortase</fullName>
        <ecNumber evidence="3">3.4.22.71</ecNumber>
    </submittedName>
</protein>
<dbReference type="Pfam" id="PF04203">
    <property type="entry name" value="Sortase"/>
    <property type="match status" value="1"/>
</dbReference>
<evidence type="ECO:0000313" key="4">
    <source>
        <dbReference type="Proteomes" id="UP000282076"/>
    </source>
</evidence>
<dbReference type="GO" id="GO:0016787">
    <property type="term" value="F:hydrolase activity"/>
    <property type="evidence" value="ECO:0007669"/>
    <property type="project" value="UniProtKB-KW"/>
</dbReference>
<dbReference type="CDD" id="cd05826">
    <property type="entry name" value="Sortase_B"/>
    <property type="match status" value="1"/>
</dbReference>
<keyword evidence="1 3" id="KW-0378">Hydrolase</keyword>
<dbReference type="InterPro" id="IPR009835">
    <property type="entry name" value="SrtB"/>
</dbReference>
<dbReference type="Proteomes" id="UP000282076">
    <property type="component" value="Unassembled WGS sequence"/>
</dbReference>
<dbReference type="InterPro" id="IPR005754">
    <property type="entry name" value="Sortase"/>
</dbReference>
<dbReference type="EC" id="3.4.22.71" evidence="3"/>
<feature type="active site" description="Proton donor/acceptor" evidence="2">
    <location>
        <position position="167"/>
    </location>
</feature>
<keyword evidence="4" id="KW-1185">Reference proteome</keyword>
<proteinExistence type="predicted"/>
<sequence>MKNKMIHYSLLTAAIAVFLFAIVKLSTYYADAHRNKEQLQEARQLYRQTQAKAPPPILSPVNQPRINELSISKDPISVPATASGEPPQPIDRSIQDRFKPLLEINADVIGWLQIADTAIDYPVVQSEDNEYYLTKDLDRKNNVNGSIFMDYRNDIDMRQKHWILYGHNMKNKTMFMPLLHYESRWFFENHSTIEFDTLYDNLKWQVFSAYFTNASDDYLQTEFDSDEQYEAFLLSLQKKSLHKTDMTLSATDTILTLSTCSNTHDDARFVVHARLISAK</sequence>
<dbReference type="NCBIfam" id="TIGR03064">
    <property type="entry name" value="sortase_srtB"/>
    <property type="match status" value="1"/>
</dbReference>
<dbReference type="SUPFAM" id="SSF63817">
    <property type="entry name" value="Sortase"/>
    <property type="match status" value="1"/>
</dbReference>